<feature type="transmembrane region" description="Helical" evidence="1">
    <location>
        <begin position="2536"/>
        <end position="2555"/>
    </location>
</feature>
<evidence type="ECO:0000256" key="1">
    <source>
        <dbReference type="SAM" id="Phobius"/>
    </source>
</evidence>
<dbReference type="PANTHER" id="PTHR47236:SF4">
    <property type="entry name" value="GENE 9195-RELATED"/>
    <property type="match status" value="1"/>
</dbReference>
<evidence type="ECO:0000313" key="5">
    <source>
        <dbReference type="Proteomes" id="UP001162131"/>
    </source>
</evidence>
<dbReference type="EMBL" id="CAJZBQ010000004">
    <property type="protein sequence ID" value="CAG9311278.1"/>
    <property type="molecule type" value="Genomic_DNA"/>
</dbReference>
<dbReference type="SUPFAM" id="SSF81296">
    <property type="entry name" value="E set domains"/>
    <property type="match status" value="8"/>
</dbReference>
<comment type="caution">
    <text evidence="4">The sequence shown here is derived from an EMBL/GenBank/DDBJ whole genome shotgun (WGS) entry which is preliminary data.</text>
</comment>
<dbReference type="Pfam" id="PF01833">
    <property type="entry name" value="TIG"/>
    <property type="match status" value="9"/>
</dbReference>
<feature type="domain" description="IPT/TIG" evidence="3">
    <location>
        <begin position="696"/>
        <end position="778"/>
    </location>
</feature>
<evidence type="ECO:0000259" key="3">
    <source>
        <dbReference type="SMART" id="SM00429"/>
    </source>
</evidence>
<dbReference type="InterPro" id="IPR002909">
    <property type="entry name" value="IPT_dom"/>
</dbReference>
<dbReference type="SMART" id="SM00429">
    <property type="entry name" value="IPT"/>
    <property type="match status" value="6"/>
</dbReference>
<dbReference type="InterPro" id="IPR013783">
    <property type="entry name" value="Ig-like_fold"/>
</dbReference>
<feature type="domain" description="IPT/TIG" evidence="3">
    <location>
        <begin position="779"/>
        <end position="867"/>
    </location>
</feature>
<keyword evidence="1" id="KW-1133">Transmembrane helix</keyword>
<keyword evidence="1" id="KW-0812">Transmembrane</keyword>
<name>A0AAU9IGG4_9CILI</name>
<reference evidence="4" key="1">
    <citation type="submission" date="2021-09" db="EMBL/GenBank/DDBJ databases">
        <authorList>
            <consortium name="AG Swart"/>
            <person name="Singh M."/>
            <person name="Singh A."/>
            <person name="Seah K."/>
            <person name="Emmerich C."/>
        </authorList>
    </citation>
    <scope>NUCLEOTIDE SEQUENCE</scope>
    <source>
        <strain evidence="4">ATCC30299</strain>
    </source>
</reference>
<gene>
    <name evidence="4" type="ORF">BSTOLATCC_MIC3569</name>
</gene>
<dbReference type="Proteomes" id="UP001162131">
    <property type="component" value="Unassembled WGS sequence"/>
</dbReference>
<feature type="transmembrane region" description="Helical" evidence="1">
    <location>
        <begin position="2904"/>
        <end position="2923"/>
    </location>
</feature>
<feature type="domain" description="IPT/TIG" evidence="3">
    <location>
        <begin position="956"/>
        <end position="1039"/>
    </location>
</feature>
<feature type="domain" description="IPT/TIG" evidence="3">
    <location>
        <begin position="869"/>
        <end position="954"/>
    </location>
</feature>
<keyword evidence="5" id="KW-1185">Reference proteome</keyword>
<dbReference type="Gene3D" id="2.10.50.10">
    <property type="entry name" value="Tumor Necrosis Factor Receptor, subunit A, domain 2"/>
    <property type="match status" value="1"/>
</dbReference>
<protein>
    <recommendedName>
        <fullName evidence="3">IPT/TIG domain-containing protein</fullName>
    </recommendedName>
</protein>
<feature type="transmembrane region" description="Helical" evidence="1">
    <location>
        <begin position="2408"/>
        <end position="2427"/>
    </location>
</feature>
<dbReference type="PANTHER" id="PTHR47236">
    <property type="entry name" value="GENE, 32742-RELATED-RELATED"/>
    <property type="match status" value="1"/>
</dbReference>
<proteinExistence type="predicted"/>
<feature type="transmembrane region" description="Helical" evidence="1">
    <location>
        <begin position="2763"/>
        <end position="2782"/>
    </location>
</feature>
<dbReference type="Gene3D" id="2.60.40.10">
    <property type="entry name" value="Immunoglobulins"/>
    <property type="match status" value="9"/>
</dbReference>
<organism evidence="4 5">
    <name type="scientific">Blepharisma stoltei</name>
    <dbReference type="NCBI Taxonomy" id="1481888"/>
    <lineage>
        <taxon>Eukaryota</taxon>
        <taxon>Sar</taxon>
        <taxon>Alveolata</taxon>
        <taxon>Ciliophora</taxon>
        <taxon>Postciliodesmatophora</taxon>
        <taxon>Heterotrichea</taxon>
        <taxon>Heterotrichida</taxon>
        <taxon>Blepharismidae</taxon>
        <taxon>Blepharisma</taxon>
    </lineage>
</organism>
<evidence type="ECO:0000256" key="2">
    <source>
        <dbReference type="SAM" id="SignalP"/>
    </source>
</evidence>
<feature type="chain" id="PRO_5043885655" description="IPT/TIG domain-containing protein" evidence="2">
    <location>
        <begin position="16"/>
        <end position="3230"/>
    </location>
</feature>
<dbReference type="CDD" id="cd00102">
    <property type="entry name" value="IPT"/>
    <property type="match status" value="4"/>
</dbReference>
<sequence>MFILYLLYLLSTTLGKLYPHQGWGGTVNLNAASDSYCTIQNTQQSLLGKCQITCSVEGELSVLINSGSSTYYDFYQCHKQCQISSINVTTAYSSTPYNISITGSNFYSSGDYSCAIGNYYFAAYIVSTTQAICEYTSLPPGTYALSLSPNHATYTNSLQITVQVTPLILSITPAKSYYPATLSLNGKYLSTAFYCSFGSSKSQLYSITGTSASCDAPSNTVGSISLTIVDSQGISLSQVYQVNVISKISITSTYPALIFYNSLEVYVKGEIYGDLSCSFNSSNTISAEVISSDVLLCNTATLSDGTYTLGIVDSSGKTVSSNYLTVYKLTGSTTESSTLLSNGDVEINLVSNLNLGQNLYCKWGNNAGLLMNVISANLYMCSLSNVLDVGTWCLEISFDYGDSYSNSCKLEISRFRQGLLESINPEQVMLQGANITVHGFYLESGPSYSCIFNDGSTSQTVAASKNNFDLYCYSPSASSAGKQTLSIDQDLKTIAQFSVNYVNSANIVSASPNIISKSGSTQMSISGSNFQNYLYDGTETKCKWTLPSGNTYYTQIQYLSSSQINCYSPNIQAETDFSWSTVSVLNLDSSSSNDISLQIADPPALTTQIPNQIMEGYMMYLFLDGSGFINSDLLSVKISQNGNLVMTTAASWISDSLASFKIYLTISNFFLGSLSISASNNGQDFSNSLDIKYYPHPYLGKLQFEGSPFIGGDTLTVYGNGYIEELSCIFGDISVSATVKSYSSLQCITPYHSTGTVDFKLEMNNWIFDVNPLTFEFIDHIEYSLEPSQGKSSGGTTVTIVGSYSNILLSNSDIRCRFGSTYTVGTIVGNQITCTSPGGTGSIYVDIYVDGIIYSPLDGPSNSFLYTSYPSITGLSITKGPSRGNTPVVLQCSGCDNSYQWWCLFGEEWSIAAFISSSKVLCLAPSQLYGSDVSVSLSNNKVELASSSAKYTYYLDVQVTSGTSLSGPRTGGTLVTITGVSLDPAISCIFGDQSVSIASLSTHQLTCISPAYYPGGYVPFKLTGNGVGITDSSLKFYYFPDIMVTSISPNIIPSSGGTLVTINGANFFDGVYCKFGSTVSKAAYISSTQITCQAPKQLSGSEIVLNLSGDNQNFVDFKEITTLSIYSDPTISTISPTVVTENTIIKISGSGFIDTSNFICKIGGVSSPWRFLASNQFYCINPDLSTDQAEIDVSLNSQDFSKLYTVSNTYEPFVLYAKPFIGRTHGGASVSVITTNVINGPYISCLFEMYYPQYSGLTNQFIVSASYQDETTMICVSPQVNYPGTAKIRVSNDGQQWSNSYAAFYYIETCKDGMACSDNSITQCSKGKYCLEQAWYQEMSCAYGSYQDEIGQNTCKPCPYGSICPSQGMTTPSNCPDNKLCGGYELIYPTGDCPDGFSWSSTSRSFSICTEGIYCKAGSNSTCYDGFLCSMGSEEFYGQSSCPPGFYCTGNEIIPCPPRYYCSGGANTKPIACPVGTYNSLIGQRNCTACPIGYVCPHKALIRPQACPPGYICDTESLRFPEKLCTAGYYCSGSVETAFTSRPCYAITSKNAENSGYCGYNVMIGINDTDNYSSKLSQFSYTGTDLCCWNSTTTSEFILSSISSTSAFVDLASIITDEGLTGMDLYSVPSQSTTGIIGSYRALLDSSKYFSNIEDQALYDFYIYQVTTALAATICPAGVYCLSGTTTPVPSDSSSRSASVCNKGTYCEAGSSTPQGSGLCPVGYYCPEGTGSPIPADPGYEVTHTGNANESSCSPGFYTYTNQTSKCLSCPSGYECQNYGVVWPNICLESYYRNYEESNLCFECPLGTWSYELGLISIYECFPCPEGRICGDSPVFNSSNSETCLEGEVCDEAAPTANNQKCPGGFVCGSGTTPTTKYDSPCKSGFFCSEGTSKSNEYLFPCPDTAYCPPCTWDYIAFYENSSSASDTASSNYPPTMCPEGTGNDSNNGKQTLTDCIQQNAYSGKKYLIEINPVNESLVFNADYKVMNNSSSGQYYVFYLEPRQIALVTMDLRHISLADKYFSYSNDWAISFTISSTDSNLTDIDPVDMPLTFQNTNTDVTSVLEFTVMAWEPIYIRINILVYNGLFHSYTSMFVNSTSIEVFSPSRAKYGKKSDFVISVSSSIALPYNIPHIKSDNSMPDYLLTFAQSPKRAELYVQPTKSGVNWYTPNTLYWSYIGSTLVTPYFPYFSNCKGYGQYIPIWAAFELSKNCSLVSPNETSVVGMFDFGKSPVADSCLDVEIECIYDEVYQNPQANSRWFELSAEEVFFSISADALSDSDFSESKWPNSFIEIKTVNAVPSGYLPQTVELEILYQQIDTKTKVIITGTVAFKDLIKLTADQIAGTDQVGYTLVINYRALTHTELMNLFVFDVTFYLYLYLIIGSVSVFMGACLFLYHKVFTDVKPKPKFRFFSFLSMMIPSSVIGLFYAVIPLVLALSLISILQMGIFFSFKIGITGNDYKGEFGLFDTIQPSFYFNNKQDVYTTRQARCGVTFIICGVYLLTKCAQLYIPDENKDNDDIPEDLWGNFWDFIKWKRFHYIFWAFVEVTICVVLFQFSTSATFSNNIWTVIALIILFGKIFEEAGAKIFKDNLTAGPFAQSLGIMGQIITFGAENFVAFLQAYFVDCICNIFTRVYFDFVFEFVQDHIEDAQKKVKYVVSNVSDLKSLGTSQKSASSKEKTDIQHGSEIKEEAEEYDEELEQQVFEEYEPSSLTGSLGTSYYTYENIMPTPKEVSELPIELPPEQEVEPILEAYQNYANDSFINLYNMVFITIIWNFYDATQIAANYGISTSSFPLYFYFALMILPFQIIIDVLMHNANECFNGWAIHDFLDYMNTRFKNRKQVWALLDPQNDSAIEKENQRLYRLCFSSQFFFMCALFDTGMILSAIGINTILIYNSYNPFDDKALILIILFAWSICYFTEWICMKLGKYFRVWHIQNDENENGNDEKDNKAEETAEGGMENLMDMFQQLHPKENRNKIVPEIQNWNQVDIVKADDELIRRELNSEKVTDEEVREKFLKYNHLWLQDNLEGFLSEDDLIYHRGLLLTTFSKMFGPLPIAEKPKEFLELQDLPKVEIPYALPLITKNWLFRARRNRELMAQAAPIIESKREERCLYCGARFGIQSEMLESVEDLYLRFIAQESGAENTQANTWNVRNWQGYVNLNGHFRTICLNCIKLCEQFNIQSSNTKKKIPGRNVNFRNIPDRKNRIKKATRKIAEIWAAMARKRLNEP</sequence>
<evidence type="ECO:0000313" key="4">
    <source>
        <dbReference type="EMBL" id="CAG9311278.1"/>
    </source>
</evidence>
<keyword evidence="2" id="KW-0732">Signal</keyword>
<dbReference type="SUPFAM" id="SSF57184">
    <property type="entry name" value="Growth factor receptor domain"/>
    <property type="match status" value="1"/>
</dbReference>
<feature type="transmembrane region" description="Helical" evidence="1">
    <location>
        <begin position="2870"/>
        <end position="2892"/>
    </location>
</feature>
<feature type="domain" description="IPT/TIG" evidence="3">
    <location>
        <begin position="1128"/>
        <end position="1216"/>
    </location>
</feature>
<dbReference type="InterPro" id="IPR014756">
    <property type="entry name" value="Ig_E-set"/>
</dbReference>
<feature type="transmembrane region" description="Helical" evidence="1">
    <location>
        <begin position="2373"/>
        <end position="2396"/>
    </location>
</feature>
<feature type="domain" description="IPT/TIG" evidence="3">
    <location>
        <begin position="1041"/>
        <end position="1126"/>
    </location>
</feature>
<dbReference type="SMART" id="SM01411">
    <property type="entry name" value="Ephrin_rec_like"/>
    <property type="match status" value="4"/>
</dbReference>
<dbReference type="InterPro" id="IPR009030">
    <property type="entry name" value="Growth_fac_rcpt_cys_sf"/>
</dbReference>
<feature type="transmembrane region" description="Helical" evidence="1">
    <location>
        <begin position="2433"/>
        <end position="2450"/>
    </location>
</feature>
<keyword evidence="1" id="KW-0472">Membrane</keyword>
<feature type="transmembrane region" description="Helical" evidence="1">
    <location>
        <begin position="2561"/>
        <end position="2579"/>
    </location>
</feature>
<feature type="transmembrane region" description="Helical" evidence="1">
    <location>
        <begin position="2794"/>
        <end position="2813"/>
    </location>
</feature>
<feature type="signal peptide" evidence="2">
    <location>
        <begin position="1"/>
        <end position="15"/>
    </location>
</feature>
<accession>A0AAU9IGG4</accession>